<keyword evidence="3 6" id="KW-0808">Transferase</keyword>
<dbReference type="EMBL" id="MK071979">
    <property type="protein sequence ID" value="AYV75161.1"/>
    <property type="molecule type" value="Genomic_DNA"/>
</dbReference>
<proteinExistence type="inferred from homology"/>
<reference evidence="6" key="1">
    <citation type="submission" date="2018-10" db="EMBL/GenBank/DDBJ databases">
        <title>Hidden diversity of soil giant viruses.</title>
        <authorList>
            <person name="Schulz F."/>
            <person name="Alteio L."/>
            <person name="Goudeau D."/>
            <person name="Ryan E.M."/>
            <person name="Malmstrom R.R."/>
            <person name="Blanchard J."/>
            <person name="Woyke T."/>
        </authorList>
    </citation>
    <scope>NUCLEOTIDE SEQUENCE</scope>
    <source>
        <strain evidence="6">TEV1</strain>
    </source>
</reference>
<dbReference type="GO" id="GO:0046920">
    <property type="term" value="F:alpha-(1-&gt;3)-fucosyltransferase activity"/>
    <property type="evidence" value="ECO:0007669"/>
    <property type="project" value="TreeGrafter"/>
</dbReference>
<dbReference type="InterPro" id="IPR001503">
    <property type="entry name" value="Glyco_trans_10"/>
</dbReference>
<dbReference type="Pfam" id="PF00852">
    <property type="entry name" value="Glyco_transf_10"/>
    <property type="match status" value="1"/>
</dbReference>
<dbReference type="Pfam" id="PF01755">
    <property type="entry name" value="Glyco_transf_25"/>
    <property type="match status" value="1"/>
</dbReference>
<feature type="domain" description="Glycosyl transferase family 25" evidence="5">
    <location>
        <begin position="417"/>
        <end position="595"/>
    </location>
</feature>
<feature type="domain" description="Fucosyltransferase C-terminal" evidence="4">
    <location>
        <begin position="249"/>
        <end position="351"/>
    </location>
</feature>
<dbReference type="SUPFAM" id="SSF53756">
    <property type="entry name" value="UDP-Glycosyltransferase/glycogen phosphorylase"/>
    <property type="match status" value="1"/>
</dbReference>
<dbReference type="InterPro" id="IPR055270">
    <property type="entry name" value="Glyco_tran_10_C"/>
</dbReference>
<sequence length="638" mass="74543">MSDSHSGTIEFDDYTFFPNKDSFGMDMYHITTSDKDSIIKLKQQADFDSNCVAFNTYGFLKNGTHKTDKFIYLPNVHSFVDGIYVKKQHIKKLINQDIVECAKNSKKKYTVKLICCWSENLADGWNFMNPEDSSIKFVSGKDVQADYYVIVNSVTFGEYYVPERTIIFHMEPSFVFANLGGEWGNPDENKFLKVLSHKNGYNNVEWHLSKHIDVLRFESTESIIKTKDLSIVLSNGYFHEGHKLRVNFTKFLDGLNNSEQIDIYGKCSEFNFKNYKGELPPCQKDDALFPYKYSIAVENNSEYNYFTEKVTDCILAECLCFYWGAPNLEDFYPDAFIRLDLYDFNKGLEQIKAAIENNEWEKRLPAIRAAKHKILYDMHLTRRLERIIKEAEMVPIYDDKFINLDYKLPIVPLSIKTVCINLLRRPDRKETQIERFNKVNIKDYSFIEAIDGKKLHKNKQLMSLFAKCDFNYSVPVMGCALSHFQLWLELIEDTDNDVYCVFEDDAYFTDKFTELYPEILEKLSNPLFDWDLVYLGLGEVNNKNYHKHDEEIKIKPINRNLNCYGTVGYLINKKGAIKSIDYIRKNGMTKPVDTYINYSIQDLNIMEIIPHIVYQPLYIGDVITDSNISTDYYVKLTD</sequence>
<evidence type="ECO:0000256" key="2">
    <source>
        <dbReference type="ARBA" id="ARBA00022676"/>
    </source>
</evidence>
<keyword evidence="2" id="KW-0328">Glycosyltransferase</keyword>
<accession>A0A3G4ZMA2</accession>
<dbReference type="CDD" id="cd06532">
    <property type="entry name" value="Glyco_transf_25"/>
    <property type="match status" value="1"/>
</dbReference>
<protein>
    <submittedName>
        <fullName evidence="6">Glycosyltransferase</fullName>
    </submittedName>
</protein>
<evidence type="ECO:0000313" key="6">
    <source>
        <dbReference type="EMBL" id="AYV75161.1"/>
    </source>
</evidence>
<dbReference type="InterPro" id="IPR002654">
    <property type="entry name" value="Glyco_trans_25"/>
</dbReference>
<name>A0A3G4ZMA2_9VIRU</name>
<evidence type="ECO:0000256" key="3">
    <source>
        <dbReference type="ARBA" id="ARBA00022679"/>
    </source>
</evidence>
<comment type="similarity">
    <text evidence="1">Belongs to the glycosyltransferase 10 family.</text>
</comment>
<dbReference type="InterPro" id="IPR038577">
    <property type="entry name" value="GT10-like_C_sf"/>
</dbReference>
<dbReference type="PANTHER" id="PTHR11929:SF194">
    <property type="entry name" value="ALPHA-(1,3)-FUCOSYLTRANSFERASE 10"/>
    <property type="match status" value="1"/>
</dbReference>
<organism evidence="6">
    <name type="scientific">Terrestrivirus sp</name>
    <dbReference type="NCBI Taxonomy" id="2487775"/>
    <lineage>
        <taxon>Viruses</taxon>
        <taxon>Varidnaviria</taxon>
        <taxon>Bamfordvirae</taxon>
        <taxon>Nucleocytoviricota</taxon>
        <taxon>Megaviricetes</taxon>
        <taxon>Imitervirales</taxon>
        <taxon>Mimiviridae</taxon>
        <taxon>Klosneuvirinae</taxon>
    </lineage>
</organism>
<evidence type="ECO:0000259" key="4">
    <source>
        <dbReference type="Pfam" id="PF00852"/>
    </source>
</evidence>
<dbReference type="Gene3D" id="3.40.50.11660">
    <property type="entry name" value="Glycosyl transferase family 10, C-terminal domain"/>
    <property type="match status" value="1"/>
</dbReference>
<dbReference type="GO" id="GO:0016020">
    <property type="term" value="C:membrane"/>
    <property type="evidence" value="ECO:0007669"/>
    <property type="project" value="InterPro"/>
</dbReference>
<gene>
    <name evidence="6" type="ORF">Terrestrivirus1_35</name>
</gene>
<evidence type="ECO:0000259" key="5">
    <source>
        <dbReference type="Pfam" id="PF01755"/>
    </source>
</evidence>
<dbReference type="PANTHER" id="PTHR11929">
    <property type="entry name" value="ALPHA- 1,3 -FUCOSYLTRANSFERASE"/>
    <property type="match status" value="1"/>
</dbReference>
<evidence type="ECO:0000256" key="1">
    <source>
        <dbReference type="ARBA" id="ARBA00008919"/>
    </source>
</evidence>